<feature type="active site" description="Proton donor/acceptor" evidence="15">
    <location>
        <position position="505"/>
    </location>
</feature>
<dbReference type="PROSITE" id="PS00132">
    <property type="entry name" value="CARBOXYPEPT_ZN_1"/>
    <property type="match status" value="1"/>
</dbReference>
<dbReference type="PROSITE" id="PS52035">
    <property type="entry name" value="PEPTIDASE_M14"/>
    <property type="match status" value="1"/>
</dbReference>
<dbReference type="InterPro" id="IPR036990">
    <property type="entry name" value="M14A-like_propep"/>
</dbReference>
<dbReference type="GO" id="GO:0004181">
    <property type="term" value="F:metallocarboxypeptidase activity"/>
    <property type="evidence" value="ECO:0007669"/>
    <property type="project" value="InterPro"/>
</dbReference>
<evidence type="ECO:0000256" key="1">
    <source>
        <dbReference type="ARBA" id="ARBA00001947"/>
    </source>
</evidence>
<dbReference type="Pfam" id="PF00246">
    <property type="entry name" value="Peptidase_M14"/>
    <property type="match status" value="1"/>
</dbReference>
<evidence type="ECO:0000256" key="14">
    <source>
        <dbReference type="ARBA" id="ARBA00069039"/>
    </source>
</evidence>
<keyword evidence="12" id="KW-1015">Disulfide bond</keyword>
<dbReference type="GO" id="GO:0006508">
    <property type="term" value="P:proteolysis"/>
    <property type="evidence" value="ECO:0007669"/>
    <property type="project" value="UniProtKB-KW"/>
</dbReference>
<dbReference type="InterPro" id="IPR003146">
    <property type="entry name" value="M14A_act_pep"/>
</dbReference>
<sequence length="549" mass="62710">MHFRCAMVNCLAWSVVYVCFIEMSNSTAKFGSHTTFGSTLHLLLVLHQHQMVLMDTPLPLGKPTAGYENQYLTQSKIITIAAIIPVKMKQNHINLRNLNEIYDEINSFSVINHFITFLLVFLVPSLIVTSAEPSLSGEKMSERKVGIKARYDNFALYRLHIKTEEQVKILQELEEKSDSYVFYGHALRPDQRLTVMVGAHKLVEIEELISRFGIGGEILEPNVQSLIDAEAKRIKPSDTKPEDVDWNDYLQLDTINNWLDYIAQKYDFIERVDLGQSFNGQTVKGIKFSKNDTNPTIFIEAGIHAREWISPATTTFIINQLITSNRPEVQDMANNFNWFFFPVVNPDGYRYTFEKDRLWRKNRKPYGLYLGVDLNRNFDANWNGTGSSSDPQRYDFCGSGAFSEPETNNIAEFFKLNGKKERINTYIALHSFSQLMMFPYGYTTEKPVNYDDLKVMGEKAVEAIKMKHGKEYVCGSSIETIYPSSGSSSDWVYEKGFANISYIIELRGSVESTNMFILPADEIIPTGEEILEAFIALLKEGKSRVAKEK</sequence>
<dbReference type="PRINTS" id="PR00765">
    <property type="entry name" value="CRBOXYPTASEA"/>
</dbReference>
<keyword evidence="8 16" id="KW-0732">Signal</keyword>
<dbReference type="PANTHER" id="PTHR11705">
    <property type="entry name" value="PROTEASE FAMILY M14 CARBOXYPEPTIDASE A,B"/>
    <property type="match status" value="1"/>
</dbReference>
<dbReference type="InterPro" id="IPR057247">
    <property type="entry name" value="CARBOXYPEPT_ZN_2"/>
</dbReference>
<accession>A0A336KX37</accession>
<dbReference type="AlphaFoldDB" id="A0A336KX37"/>
<dbReference type="CDD" id="cd03860">
    <property type="entry name" value="M14_CP_A-B_like"/>
    <property type="match status" value="1"/>
</dbReference>
<comment type="subcellular location">
    <subcellularLocation>
        <location evidence="2">Secreted</location>
    </subcellularLocation>
</comment>
<proteinExistence type="inferred from homology"/>
<keyword evidence="4" id="KW-0964">Secreted</keyword>
<evidence type="ECO:0000256" key="4">
    <source>
        <dbReference type="ARBA" id="ARBA00022525"/>
    </source>
</evidence>
<keyword evidence="7" id="KW-0479">Metal-binding</keyword>
<evidence type="ECO:0000313" key="19">
    <source>
        <dbReference type="EMBL" id="SSX29226.1"/>
    </source>
</evidence>
<evidence type="ECO:0000256" key="2">
    <source>
        <dbReference type="ARBA" id="ARBA00004613"/>
    </source>
</evidence>
<feature type="signal peptide" evidence="16">
    <location>
        <begin position="1"/>
        <end position="26"/>
    </location>
</feature>
<dbReference type="VEuPathDB" id="VectorBase:CSON001016"/>
<keyword evidence="6" id="KW-0645">Protease</keyword>
<reference evidence="19" key="2">
    <citation type="submission" date="2018-07" db="EMBL/GenBank/DDBJ databases">
        <authorList>
            <person name="Quirk P.G."/>
            <person name="Krulwich T.A."/>
        </authorList>
    </citation>
    <scope>NUCLEOTIDE SEQUENCE</scope>
</reference>
<dbReference type="PROSITE" id="PS00133">
    <property type="entry name" value="CARBOXYPEPT_ZN_2"/>
    <property type="match status" value="1"/>
</dbReference>
<evidence type="ECO:0000256" key="13">
    <source>
        <dbReference type="ARBA" id="ARBA00057299"/>
    </source>
</evidence>
<comment type="similarity">
    <text evidence="3 15">Belongs to the peptidase M14 family.</text>
</comment>
<reference evidence="18" key="1">
    <citation type="submission" date="2018-04" db="EMBL/GenBank/DDBJ databases">
        <authorList>
            <person name="Go L.Y."/>
            <person name="Mitchell J.A."/>
        </authorList>
    </citation>
    <scope>NUCLEOTIDE SEQUENCE</scope>
    <source>
        <tissue evidence="18">Whole organism</tissue>
    </source>
</reference>
<gene>
    <name evidence="18" type="primary">CSON001016</name>
</gene>
<dbReference type="InterPro" id="IPR000834">
    <property type="entry name" value="Peptidase_M14"/>
</dbReference>
<dbReference type="PANTHER" id="PTHR11705:SF60">
    <property type="entry name" value="FI16720P1"/>
    <property type="match status" value="1"/>
</dbReference>
<evidence type="ECO:0000256" key="6">
    <source>
        <dbReference type="ARBA" id="ARBA00022670"/>
    </source>
</evidence>
<dbReference type="SMART" id="SM00631">
    <property type="entry name" value="Zn_pept"/>
    <property type="match status" value="1"/>
</dbReference>
<comment type="function">
    <text evidence="13">Involved in the digestion of the blood meal.</text>
</comment>
<dbReference type="SUPFAM" id="SSF54897">
    <property type="entry name" value="Protease propeptides/inhibitors"/>
    <property type="match status" value="1"/>
</dbReference>
<dbReference type="GO" id="GO:0005615">
    <property type="term" value="C:extracellular space"/>
    <property type="evidence" value="ECO:0007669"/>
    <property type="project" value="TreeGrafter"/>
</dbReference>
<protein>
    <recommendedName>
        <fullName evidence="14">Zinc carboxypeptidase A 1</fullName>
    </recommendedName>
</protein>
<dbReference type="EMBL" id="UFQS01001166">
    <property type="protein sequence ID" value="SSX09324.1"/>
    <property type="molecule type" value="Genomic_DNA"/>
</dbReference>
<keyword evidence="9" id="KW-0378">Hydrolase</keyword>
<evidence type="ECO:0000256" key="11">
    <source>
        <dbReference type="ARBA" id="ARBA00023049"/>
    </source>
</evidence>
<evidence type="ECO:0000256" key="16">
    <source>
        <dbReference type="SAM" id="SignalP"/>
    </source>
</evidence>
<evidence type="ECO:0000256" key="3">
    <source>
        <dbReference type="ARBA" id="ARBA00005988"/>
    </source>
</evidence>
<evidence type="ECO:0000259" key="17">
    <source>
        <dbReference type="PROSITE" id="PS52035"/>
    </source>
</evidence>
<dbReference type="InterPro" id="IPR057246">
    <property type="entry name" value="CARBOXYPEPT_ZN_1"/>
</dbReference>
<dbReference type="Gene3D" id="3.30.70.340">
    <property type="entry name" value="Metallocarboxypeptidase-like"/>
    <property type="match status" value="1"/>
</dbReference>
<evidence type="ECO:0000256" key="8">
    <source>
        <dbReference type="ARBA" id="ARBA00022729"/>
    </source>
</evidence>
<dbReference type="EMBL" id="UFQT01001166">
    <property type="protein sequence ID" value="SSX29226.1"/>
    <property type="molecule type" value="Genomic_DNA"/>
</dbReference>
<evidence type="ECO:0000256" key="9">
    <source>
        <dbReference type="ARBA" id="ARBA00022801"/>
    </source>
</evidence>
<dbReference type="Gene3D" id="3.40.630.10">
    <property type="entry name" value="Zn peptidases"/>
    <property type="match status" value="1"/>
</dbReference>
<organism evidence="18">
    <name type="scientific">Culicoides sonorensis</name>
    <name type="common">Biting midge</name>
    <dbReference type="NCBI Taxonomy" id="179676"/>
    <lineage>
        <taxon>Eukaryota</taxon>
        <taxon>Metazoa</taxon>
        <taxon>Ecdysozoa</taxon>
        <taxon>Arthropoda</taxon>
        <taxon>Hexapoda</taxon>
        <taxon>Insecta</taxon>
        <taxon>Pterygota</taxon>
        <taxon>Neoptera</taxon>
        <taxon>Endopterygota</taxon>
        <taxon>Diptera</taxon>
        <taxon>Nematocera</taxon>
        <taxon>Chironomoidea</taxon>
        <taxon>Ceratopogonidae</taxon>
        <taxon>Ceratopogoninae</taxon>
        <taxon>Culicoides</taxon>
        <taxon>Monoculicoides</taxon>
    </lineage>
</organism>
<keyword evidence="10" id="KW-0862">Zinc</keyword>
<evidence type="ECO:0000256" key="5">
    <source>
        <dbReference type="ARBA" id="ARBA00022645"/>
    </source>
</evidence>
<dbReference type="FunFam" id="3.30.70.340:FF:000002">
    <property type="entry name" value="Carboxypeptidase A"/>
    <property type="match status" value="1"/>
</dbReference>
<evidence type="ECO:0000256" key="12">
    <source>
        <dbReference type="ARBA" id="ARBA00023157"/>
    </source>
</evidence>
<feature type="domain" description="Peptidase M14" evidence="17">
    <location>
        <begin position="248"/>
        <end position="541"/>
    </location>
</feature>
<dbReference type="FunFam" id="3.40.630.10:FF:000040">
    <property type="entry name" value="zinc carboxypeptidase"/>
    <property type="match status" value="1"/>
</dbReference>
<evidence type="ECO:0000256" key="10">
    <source>
        <dbReference type="ARBA" id="ARBA00022833"/>
    </source>
</evidence>
<dbReference type="GO" id="GO:0008270">
    <property type="term" value="F:zinc ion binding"/>
    <property type="evidence" value="ECO:0007669"/>
    <property type="project" value="InterPro"/>
</dbReference>
<dbReference type="Pfam" id="PF02244">
    <property type="entry name" value="Propep_M14"/>
    <property type="match status" value="1"/>
</dbReference>
<comment type="cofactor">
    <cofactor evidence="1">
        <name>Zn(2+)</name>
        <dbReference type="ChEBI" id="CHEBI:29105"/>
    </cofactor>
</comment>
<feature type="chain" id="PRO_5036062163" description="Zinc carboxypeptidase A 1" evidence="16">
    <location>
        <begin position="27"/>
        <end position="549"/>
    </location>
</feature>
<evidence type="ECO:0000256" key="7">
    <source>
        <dbReference type="ARBA" id="ARBA00022723"/>
    </source>
</evidence>
<dbReference type="SUPFAM" id="SSF53187">
    <property type="entry name" value="Zn-dependent exopeptidases"/>
    <property type="match status" value="1"/>
</dbReference>
<name>A0A336KX37_CULSO</name>
<keyword evidence="5" id="KW-0121">Carboxypeptidase</keyword>
<keyword evidence="11" id="KW-0482">Metalloprotease</keyword>
<evidence type="ECO:0000313" key="18">
    <source>
        <dbReference type="EMBL" id="SSX09324.1"/>
    </source>
</evidence>
<evidence type="ECO:0000256" key="15">
    <source>
        <dbReference type="PROSITE-ProRule" id="PRU01379"/>
    </source>
</evidence>